<evidence type="ECO:0000313" key="2">
    <source>
        <dbReference type="Proteomes" id="UP000824120"/>
    </source>
</evidence>
<proteinExistence type="predicted"/>
<keyword evidence="2" id="KW-1185">Reference proteome</keyword>
<dbReference type="EMBL" id="JACXVP010000004">
    <property type="protein sequence ID" value="KAG5611568.1"/>
    <property type="molecule type" value="Genomic_DNA"/>
</dbReference>
<evidence type="ECO:0000313" key="1">
    <source>
        <dbReference type="EMBL" id="KAG5611568.1"/>
    </source>
</evidence>
<reference evidence="1 2" key="1">
    <citation type="submission" date="2020-09" db="EMBL/GenBank/DDBJ databases">
        <title>De no assembly of potato wild relative species, Solanum commersonii.</title>
        <authorList>
            <person name="Cho K."/>
        </authorList>
    </citation>
    <scope>NUCLEOTIDE SEQUENCE [LARGE SCALE GENOMIC DNA]</scope>
    <source>
        <strain evidence="1">LZ3.2</strain>
        <tissue evidence="1">Leaf</tissue>
    </source>
</reference>
<comment type="caution">
    <text evidence="1">The sequence shown here is derived from an EMBL/GenBank/DDBJ whole genome shotgun (WGS) entry which is preliminary data.</text>
</comment>
<dbReference type="AlphaFoldDB" id="A0A9J5ZI95"/>
<sequence length="60" mass="6813">MEIALGVLCDKNVSDLKMGSKSVHFGAGLTNYVVWVEHILVNLEDENSRNEDDEIDVWTY</sequence>
<accession>A0A9J5ZI95</accession>
<organism evidence="1 2">
    <name type="scientific">Solanum commersonii</name>
    <name type="common">Commerson's wild potato</name>
    <name type="synonym">Commerson's nightshade</name>
    <dbReference type="NCBI Taxonomy" id="4109"/>
    <lineage>
        <taxon>Eukaryota</taxon>
        <taxon>Viridiplantae</taxon>
        <taxon>Streptophyta</taxon>
        <taxon>Embryophyta</taxon>
        <taxon>Tracheophyta</taxon>
        <taxon>Spermatophyta</taxon>
        <taxon>Magnoliopsida</taxon>
        <taxon>eudicotyledons</taxon>
        <taxon>Gunneridae</taxon>
        <taxon>Pentapetalae</taxon>
        <taxon>asterids</taxon>
        <taxon>lamiids</taxon>
        <taxon>Solanales</taxon>
        <taxon>Solanaceae</taxon>
        <taxon>Solanoideae</taxon>
        <taxon>Solaneae</taxon>
        <taxon>Solanum</taxon>
    </lineage>
</organism>
<gene>
    <name evidence="1" type="ORF">H5410_022849</name>
</gene>
<protein>
    <submittedName>
        <fullName evidence="1">Uncharacterized protein</fullName>
    </submittedName>
</protein>
<name>A0A9J5ZI95_SOLCO</name>
<dbReference type="Proteomes" id="UP000824120">
    <property type="component" value="Chromosome 4"/>
</dbReference>